<dbReference type="SMART" id="SM00220">
    <property type="entry name" value="S_TKc"/>
    <property type="match status" value="1"/>
</dbReference>
<evidence type="ECO:0000256" key="8">
    <source>
        <dbReference type="ARBA" id="ARBA00022840"/>
    </source>
</evidence>
<feature type="domain" description="WRKY" evidence="16">
    <location>
        <begin position="713"/>
        <end position="756"/>
    </location>
</feature>
<evidence type="ECO:0000256" key="14">
    <source>
        <dbReference type="SAM" id="MobiDB-lite"/>
    </source>
</evidence>
<feature type="compositionally biased region" description="Low complexity" evidence="14">
    <location>
        <begin position="222"/>
        <end position="239"/>
    </location>
</feature>
<sequence length="1306" mass="144854">MMIHHGGRFTDIPKRKYVDGEVTYVDLIDIKQCMIDILDTVMYQSLGCEGKLFYHYKLPMKSLDTGLRALTSDSDVSEMLKFVHKHRVIYVYVEHGTSYLDPVVNAVDLDTLGGPSNVLGVDEEHIVEEVDVKMNGFRFEVEGEAEETLHPKLNLTENDLEEEFANRDVAKDMVRAHTMETRRNIMIVKNDKIRIRAKCFGVVPVAKDAGKKKPRTSKGGNATSKKPTSKAGTSSASGTRNVSASQNASQAGTQDGTQAGTQGVAAGNVTPTRRTKKTASRLTPTKNPQTNFSVIEKFIHTQKQRFHRETHVSRIENIQSSSKGIPSGSHANNQTEGSKLAKRHAKGMQKQPGKTYAWSGGPSSGFSPGPMTLVSNYFSDHFSDGSFSQLLAGAMNSPVAQISSEDNKNIGSRGFKDKRPMDLVIAQSPTGFMFPNLFSPSGLLNSPGFFSPLQSPLVSHQQALAHVTAQAALSQSYFNNVQPDNYNGGLVNEEETRMVNANAELEDSQIGSPDELSVSQSDVSESQHVISGSADINDGYNWRKYGQKQVKASEHPRSYYKCTHPNCPVKKKVGQALDGHISDIVYKGKHNHDPPPPNKRGKESADVNKPNNSQIEAHVAEQPVVDQGFNQMMRNDQGFSQLMRSDQGFHQMARNDQGYNQLMENVQGSNQLMGNDQVSNQLMRNDQVSNQLMRNDQGSNQLMRIDEPNDEPNPKRRSYYKCTFPGCNVRKHVERAPLDPKSVVTTYEGKHNHDIPVSRHRGYNNNNGGGGAAARRKEPKLGNNERPVLLQMKEEEITAEAENVAAAGWPSWLCEVAAEAVRGWLPLKSDSYEKFEKIGQGTYSSVFRARHAASGRMVALKKVRFDNLKPDSVKFMAREITILRSLDHPNIMKLEGIITSQVSCIIYLVFEYMEHDLAGLLSSPDIKFSHSQVLLHIKCYMRQLLNGIEHCHSRGVLHRDIKTANILVNNEGVLKIGDFGLAKIYGPMSKEPLTSHVVTLWYRPPELLLGCTKYGTSVDLWSVGCVFAELFLGRPILKGRTEVEQLHRIFKLCGTPPDDYWNKSKLPLATMFKPHHAYESTLHERCKDIPKTALNLIETLLSVDPCKRGTAGSALESEYFNTKPYVCDPASLPKYPPNKQIQVKARDEGRRKKPGGVVGASRNPTRARKTCQEQTSFSKVVPTEVNAESHVPKGSRDPVSAFIQLTEISPSDGICALPTQTTASNGGFVWATRRRKHGGHLTQSSGSPRVLKTSASQRMPENVESTSRVCGGFRNPASFDISKVHNSQDLLNDDDESETFFDAHAE</sequence>
<evidence type="ECO:0000256" key="4">
    <source>
        <dbReference type="ARBA" id="ARBA00022679"/>
    </source>
</evidence>
<feature type="compositionally biased region" description="Low complexity" evidence="14">
    <location>
        <begin position="250"/>
        <end position="270"/>
    </location>
</feature>
<dbReference type="Proteomes" id="UP000245207">
    <property type="component" value="Unassembled WGS sequence"/>
</dbReference>
<dbReference type="FunFam" id="1.10.510.10:FF:000043">
    <property type="entry name" value="probable serine/threonine-protein kinase At1g54610"/>
    <property type="match status" value="1"/>
</dbReference>
<name>A0A2U1MG28_ARTAN</name>
<dbReference type="FunFam" id="3.30.200.20:FF:000021">
    <property type="entry name" value="probable serine/threonine-protein kinase At1g54610"/>
    <property type="match status" value="1"/>
</dbReference>
<feature type="binding site" evidence="13">
    <location>
        <position position="861"/>
    </location>
    <ligand>
        <name>ATP</name>
        <dbReference type="ChEBI" id="CHEBI:30616"/>
    </ligand>
</feature>
<keyword evidence="6 13" id="KW-0547">Nucleotide-binding</keyword>
<dbReference type="STRING" id="35608.A0A2U1MG28"/>
<dbReference type="SUPFAM" id="SSF118290">
    <property type="entry name" value="WRKY DNA-binding domain"/>
    <property type="match status" value="2"/>
</dbReference>
<feature type="region of interest" description="Disordered" evidence="14">
    <location>
        <begin position="695"/>
        <end position="717"/>
    </location>
</feature>
<evidence type="ECO:0000256" key="6">
    <source>
        <dbReference type="ARBA" id="ARBA00022741"/>
    </source>
</evidence>
<evidence type="ECO:0000256" key="13">
    <source>
        <dbReference type="PROSITE-ProRule" id="PRU10141"/>
    </source>
</evidence>
<dbReference type="InterPro" id="IPR003657">
    <property type="entry name" value="WRKY_dom"/>
</dbReference>
<feature type="region of interest" description="Disordered" evidence="14">
    <location>
        <begin position="752"/>
        <end position="782"/>
    </location>
</feature>
<dbReference type="PROSITE" id="PS00107">
    <property type="entry name" value="PROTEIN_KINASE_ATP"/>
    <property type="match status" value="1"/>
</dbReference>
<evidence type="ECO:0000256" key="7">
    <source>
        <dbReference type="ARBA" id="ARBA00022777"/>
    </source>
</evidence>
<feature type="compositionally biased region" description="Polar residues" evidence="14">
    <location>
        <begin position="316"/>
        <end position="337"/>
    </location>
</feature>
<dbReference type="InterPro" id="IPR050108">
    <property type="entry name" value="CDK"/>
</dbReference>
<keyword evidence="9" id="KW-0805">Transcription regulation</keyword>
<keyword evidence="18" id="KW-1185">Reference proteome</keyword>
<proteinExistence type="inferred from homology"/>
<dbReference type="OrthoDB" id="28397at2759"/>
<dbReference type="InterPro" id="IPR017441">
    <property type="entry name" value="Protein_kinase_ATP_BS"/>
</dbReference>
<evidence type="ECO:0000313" key="17">
    <source>
        <dbReference type="EMBL" id="PWA60225.1"/>
    </source>
</evidence>
<dbReference type="PROSITE" id="PS00108">
    <property type="entry name" value="PROTEIN_KINASE_ST"/>
    <property type="match status" value="1"/>
</dbReference>
<dbReference type="Gene3D" id="2.20.25.80">
    <property type="entry name" value="WRKY domain"/>
    <property type="match status" value="2"/>
</dbReference>
<feature type="region of interest" description="Disordered" evidence="14">
    <location>
        <begin position="586"/>
        <end position="609"/>
    </location>
</feature>
<dbReference type="InterPro" id="IPR036576">
    <property type="entry name" value="WRKY_dom_sf"/>
</dbReference>
<evidence type="ECO:0000256" key="9">
    <source>
        <dbReference type="ARBA" id="ARBA00023015"/>
    </source>
</evidence>
<keyword evidence="4" id="KW-0808">Transferase</keyword>
<dbReference type="CDD" id="cd07840">
    <property type="entry name" value="STKc_CDK9_like"/>
    <property type="match status" value="1"/>
</dbReference>
<dbReference type="Pfam" id="PF00069">
    <property type="entry name" value="Pkinase"/>
    <property type="match status" value="1"/>
</dbReference>
<feature type="region of interest" description="Disordered" evidence="14">
    <location>
        <begin position="316"/>
        <end position="362"/>
    </location>
</feature>
<dbReference type="PANTHER" id="PTHR24056">
    <property type="entry name" value="CELL DIVISION PROTEIN KINASE"/>
    <property type="match status" value="1"/>
</dbReference>
<dbReference type="FunFam" id="2.20.25.80:FF:000006">
    <property type="entry name" value="WRKY transcription factor"/>
    <property type="match status" value="1"/>
</dbReference>
<feature type="region of interest" description="Disordered" evidence="14">
    <location>
        <begin position="1144"/>
        <end position="1176"/>
    </location>
</feature>
<evidence type="ECO:0000256" key="12">
    <source>
        <dbReference type="ARBA" id="ARBA00023242"/>
    </source>
</evidence>
<feature type="region of interest" description="Disordered" evidence="14">
    <location>
        <begin position="1287"/>
        <end position="1306"/>
    </location>
</feature>
<keyword evidence="3" id="KW-0723">Serine/threonine-protein kinase</keyword>
<evidence type="ECO:0000259" key="15">
    <source>
        <dbReference type="PROSITE" id="PS50011"/>
    </source>
</evidence>
<dbReference type="Gene3D" id="3.30.200.20">
    <property type="entry name" value="Phosphorylase Kinase, domain 1"/>
    <property type="match status" value="1"/>
</dbReference>
<keyword evidence="12" id="KW-0539">Nucleus</keyword>
<dbReference type="GO" id="GO:0005634">
    <property type="term" value="C:nucleus"/>
    <property type="evidence" value="ECO:0007669"/>
    <property type="project" value="UniProtKB-SubCell"/>
</dbReference>
<dbReference type="GO" id="GO:0043565">
    <property type="term" value="F:sequence-specific DNA binding"/>
    <property type="evidence" value="ECO:0007669"/>
    <property type="project" value="InterPro"/>
</dbReference>
<dbReference type="InterPro" id="IPR011009">
    <property type="entry name" value="Kinase-like_dom_sf"/>
</dbReference>
<dbReference type="Pfam" id="PF03106">
    <property type="entry name" value="WRKY"/>
    <property type="match status" value="2"/>
</dbReference>
<gene>
    <name evidence="17" type="ORF">CTI12_AA383920</name>
</gene>
<keyword evidence="7" id="KW-0418">Kinase</keyword>
<dbReference type="GO" id="GO:0032968">
    <property type="term" value="P:positive regulation of transcription elongation by RNA polymerase II"/>
    <property type="evidence" value="ECO:0007669"/>
    <property type="project" value="TreeGrafter"/>
</dbReference>
<dbReference type="GO" id="GO:0008353">
    <property type="term" value="F:RNA polymerase II CTD heptapeptide repeat kinase activity"/>
    <property type="evidence" value="ECO:0007669"/>
    <property type="project" value="TreeGrafter"/>
</dbReference>
<keyword evidence="5" id="KW-0677">Repeat</keyword>
<feature type="region of interest" description="Disordered" evidence="14">
    <location>
        <begin position="208"/>
        <end position="291"/>
    </location>
</feature>
<comment type="subcellular location">
    <subcellularLocation>
        <location evidence="1">Nucleus</location>
    </subcellularLocation>
</comment>
<evidence type="ECO:0000313" key="18">
    <source>
        <dbReference type="Proteomes" id="UP000245207"/>
    </source>
</evidence>
<evidence type="ECO:0000256" key="1">
    <source>
        <dbReference type="ARBA" id="ARBA00004123"/>
    </source>
</evidence>
<dbReference type="Gene3D" id="1.10.510.10">
    <property type="entry name" value="Transferase(Phosphotransferase) domain 1"/>
    <property type="match status" value="1"/>
</dbReference>
<keyword evidence="10" id="KW-0238">DNA-binding</keyword>
<comment type="caution">
    <text evidence="17">The sequence shown here is derived from an EMBL/GenBank/DDBJ whole genome shotgun (WGS) entry which is preliminary data.</text>
</comment>
<evidence type="ECO:0000256" key="5">
    <source>
        <dbReference type="ARBA" id="ARBA00022737"/>
    </source>
</evidence>
<evidence type="ECO:0000259" key="16">
    <source>
        <dbReference type="PROSITE" id="PS50811"/>
    </source>
</evidence>
<evidence type="ECO:0000256" key="3">
    <source>
        <dbReference type="ARBA" id="ARBA00022527"/>
    </source>
</evidence>
<keyword evidence="11" id="KW-0804">Transcription</keyword>
<feature type="compositionally biased region" description="Polar residues" evidence="14">
    <location>
        <begin position="240"/>
        <end position="249"/>
    </location>
</feature>
<evidence type="ECO:0000256" key="10">
    <source>
        <dbReference type="ARBA" id="ARBA00023125"/>
    </source>
</evidence>
<comment type="similarity">
    <text evidence="2">Belongs to the protein kinase superfamily. CMGC Ser/Thr protein kinase family. CDC2/CDKX subfamily.</text>
</comment>
<reference evidence="17 18" key="1">
    <citation type="journal article" date="2018" name="Mol. Plant">
        <title>The genome of Artemisia annua provides insight into the evolution of Asteraceae family and artemisinin biosynthesis.</title>
        <authorList>
            <person name="Shen Q."/>
            <person name="Zhang L."/>
            <person name="Liao Z."/>
            <person name="Wang S."/>
            <person name="Yan T."/>
            <person name="Shi P."/>
            <person name="Liu M."/>
            <person name="Fu X."/>
            <person name="Pan Q."/>
            <person name="Wang Y."/>
            <person name="Lv Z."/>
            <person name="Lu X."/>
            <person name="Zhang F."/>
            <person name="Jiang W."/>
            <person name="Ma Y."/>
            <person name="Chen M."/>
            <person name="Hao X."/>
            <person name="Li L."/>
            <person name="Tang Y."/>
            <person name="Lv G."/>
            <person name="Zhou Y."/>
            <person name="Sun X."/>
            <person name="Brodelius P.E."/>
            <person name="Rose J.K.C."/>
            <person name="Tang K."/>
        </authorList>
    </citation>
    <scope>NUCLEOTIDE SEQUENCE [LARGE SCALE GENOMIC DNA]</scope>
    <source>
        <strain evidence="18">cv. Huhao1</strain>
        <tissue evidence="17">Leaf</tissue>
    </source>
</reference>
<organism evidence="17 18">
    <name type="scientific">Artemisia annua</name>
    <name type="common">Sweet wormwood</name>
    <dbReference type="NCBI Taxonomy" id="35608"/>
    <lineage>
        <taxon>Eukaryota</taxon>
        <taxon>Viridiplantae</taxon>
        <taxon>Streptophyta</taxon>
        <taxon>Embryophyta</taxon>
        <taxon>Tracheophyta</taxon>
        <taxon>Spermatophyta</taxon>
        <taxon>Magnoliopsida</taxon>
        <taxon>eudicotyledons</taxon>
        <taxon>Gunneridae</taxon>
        <taxon>Pentapetalae</taxon>
        <taxon>asterids</taxon>
        <taxon>campanulids</taxon>
        <taxon>Asterales</taxon>
        <taxon>Asteraceae</taxon>
        <taxon>Asteroideae</taxon>
        <taxon>Anthemideae</taxon>
        <taxon>Artemisiinae</taxon>
        <taxon>Artemisia</taxon>
    </lineage>
</organism>
<dbReference type="Pfam" id="PF26130">
    <property type="entry name" value="PB1-like"/>
    <property type="match status" value="1"/>
</dbReference>
<dbReference type="GO" id="GO:0000307">
    <property type="term" value="C:cyclin-dependent protein kinase holoenzyme complex"/>
    <property type="evidence" value="ECO:0007669"/>
    <property type="project" value="TreeGrafter"/>
</dbReference>
<feature type="domain" description="Protein kinase" evidence="15">
    <location>
        <begin position="832"/>
        <end position="1120"/>
    </location>
</feature>
<evidence type="ECO:0000256" key="2">
    <source>
        <dbReference type="ARBA" id="ARBA00006485"/>
    </source>
</evidence>
<dbReference type="PROSITE" id="PS50811">
    <property type="entry name" value="WRKY"/>
    <property type="match status" value="2"/>
</dbReference>
<dbReference type="InterPro" id="IPR008271">
    <property type="entry name" value="Ser/Thr_kinase_AS"/>
</dbReference>
<evidence type="ECO:0000256" key="11">
    <source>
        <dbReference type="ARBA" id="ARBA00023163"/>
    </source>
</evidence>
<protein>
    <recommendedName>
        <fullName evidence="19">Protein kinase domain-containing protein</fullName>
    </recommendedName>
</protein>
<keyword evidence="8 13" id="KW-0067">ATP-binding</keyword>
<feature type="domain" description="WRKY" evidence="16">
    <location>
        <begin position="531"/>
        <end position="595"/>
    </location>
</feature>
<dbReference type="SUPFAM" id="SSF56112">
    <property type="entry name" value="Protein kinase-like (PK-like)"/>
    <property type="match status" value="1"/>
</dbReference>
<dbReference type="SMART" id="SM00774">
    <property type="entry name" value="WRKY"/>
    <property type="match status" value="2"/>
</dbReference>
<dbReference type="InterPro" id="IPR058594">
    <property type="entry name" value="PB1-like_dom_pln"/>
</dbReference>
<dbReference type="InterPro" id="IPR000719">
    <property type="entry name" value="Prot_kinase_dom"/>
</dbReference>
<dbReference type="PANTHER" id="PTHR24056:SF571">
    <property type="entry name" value="PROTEIN KINASE DOMAIN-CONTAINING PROTEIN"/>
    <property type="match status" value="1"/>
</dbReference>
<dbReference type="GO" id="GO:0003700">
    <property type="term" value="F:DNA-binding transcription factor activity"/>
    <property type="evidence" value="ECO:0007669"/>
    <property type="project" value="InterPro"/>
</dbReference>
<evidence type="ECO:0008006" key="19">
    <source>
        <dbReference type="Google" id="ProtNLM"/>
    </source>
</evidence>
<dbReference type="EMBL" id="PKPP01005412">
    <property type="protein sequence ID" value="PWA60225.1"/>
    <property type="molecule type" value="Genomic_DNA"/>
</dbReference>
<dbReference type="PROSITE" id="PS50011">
    <property type="entry name" value="PROTEIN_KINASE_DOM"/>
    <property type="match status" value="1"/>
</dbReference>
<feature type="compositionally biased region" description="Polar residues" evidence="14">
    <location>
        <begin position="280"/>
        <end position="291"/>
    </location>
</feature>
<dbReference type="GO" id="GO:0005524">
    <property type="term" value="F:ATP binding"/>
    <property type="evidence" value="ECO:0007669"/>
    <property type="project" value="UniProtKB-UniRule"/>
</dbReference>
<accession>A0A2U1MG28</accession>